<dbReference type="InterPro" id="IPR050108">
    <property type="entry name" value="CDK"/>
</dbReference>
<feature type="domain" description="Protein kinase" evidence="7">
    <location>
        <begin position="12"/>
        <end position="315"/>
    </location>
</feature>
<dbReference type="PROSITE" id="PS50011">
    <property type="entry name" value="PROTEIN_KINASE_DOM"/>
    <property type="match status" value="1"/>
</dbReference>
<dbReference type="EMBL" id="JAPFFF010000006">
    <property type="protein sequence ID" value="KAK8887382.1"/>
    <property type="molecule type" value="Genomic_DNA"/>
</dbReference>
<dbReference type="EC" id="2.7.11.22" evidence="1"/>
<dbReference type="InterPro" id="IPR000719">
    <property type="entry name" value="Prot_kinase_dom"/>
</dbReference>
<evidence type="ECO:0000256" key="1">
    <source>
        <dbReference type="ARBA" id="ARBA00012425"/>
    </source>
</evidence>
<reference evidence="8 9" key="1">
    <citation type="submission" date="2024-04" db="EMBL/GenBank/DDBJ databases">
        <title>Tritrichomonas musculus Genome.</title>
        <authorList>
            <person name="Alves-Ferreira E."/>
            <person name="Grigg M."/>
            <person name="Lorenzi H."/>
            <person name="Galac M."/>
        </authorList>
    </citation>
    <scope>NUCLEOTIDE SEQUENCE [LARGE SCALE GENOMIC DNA]</scope>
    <source>
        <strain evidence="8 9">EAF2021</strain>
    </source>
</reference>
<accession>A0ABR2K8Y9</accession>
<evidence type="ECO:0000259" key="7">
    <source>
        <dbReference type="PROSITE" id="PS50011"/>
    </source>
</evidence>
<gene>
    <name evidence="8" type="ORF">M9Y10_038422</name>
</gene>
<organism evidence="8 9">
    <name type="scientific">Tritrichomonas musculus</name>
    <dbReference type="NCBI Taxonomy" id="1915356"/>
    <lineage>
        <taxon>Eukaryota</taxon>
        <taxon>Metamonada</taxon>
        <taxon>Parabasalia</taxon>
        <taxon>Tritrichomonadida</taxon>
        <taxon>Tritrichomonadidae</taxon>
        <taxon>Tritrichomonas</taxon>
    </lineage>
</organism>
<dbReference type="PANTHER" id="PTHR24056:SF254">
    <property type="entry name" value="CYCLIN-DEPENDENT KINASE 2"/>
    <property type="match status" value="1"/>
</dbReference>
<evidence type="ECO:0000256" key="4">
    <source>
        <dbReference type="ARBA" id="ARBA00022741"/>
    </source>
</evidence>
<dbReference type="Pfam" id="PF00069">
    <property type="entry name" value="Pkinase"/>
    <property type="match status" value="1"/>
</dbReference>
<evidence type="ECO:0000256" key="2">
    <source>
        <dbReference type="ARBA" id="ARBA00022527"/>
    </source>
</evidence>
<keyword evidence="9" id="KW-1185">Reference proteome</keyword>
<keyword evidence="3" id="KW-0808">Transferase</keyword>
<dbReference type="SUPFAM" id="SSF56112">
    <property type="entry name" value="Protein kinase-like (PK-like)"/>
    <property type="match status" value="1"/>
</dbReference>
<dbReference type="Gene3D" id="3.30.200.20">
    <property type="entry name" value="Phosphorylase Kinase, domain 1"/>
    <property type="match status" value="1"/>
</dbReference>
<name>A0ABR2K8Y9_9EUKA</name>
<keyword evidence="6" id="KW-0067">ATP-binding</keyword>
<proteinExistence type="predicted"/>
<keyword evidence="2" id="KW-0723">Serine/threonine-protein kinase</keyword>
<sequence>MNESQQNSTDKYQLKELISENEYKIYRGADKKTLEKVIIKQMPSYIEYNGFPSVILREITILKQLSHPNIIGIREIYFAEKDSNNHRSMRIVYENMATDLRSYMIRAKAIPFPLIKSYAFQLFCGIAYLHSKGIIHRGITPSNILINASGFLKLSGFSNSRLYSIPESAVTPEAIFIFYRAPEALVDPTNYGTAADVWSAGCVIGELFSRRILFPGDSPIDQIMHIFNALGTPSEEEWHLSDNISSIVSSLPKCQPKDFRSFLSSESNEQPDSNFGNNNSPIDADPQLLDLLQKIFVYDPNKRITALEAIKHPFFSSISKQLSEICMKDIEA</sequence>
<protein>
    <recommendedName>
        <fullName evidence="1">cyclin-dependent kinase</fullName>
        <ecNumber evidence="1">2.7.11.22</ecNumber>
    </recommendedName>
</protein>
<dbReference type="PANTHER" id="PTHR24056">
    <property type="entry name" value="CELL DIVISION PROTEIN KINASE"/>
    <property type="match status" value="1"/>
</dbReference>
<evidence type="ECO:0000256" key="5">
    <source>
        <dbReference type="ARBA" id="ARBA00022777"/>
    </source>
</evidence>
<evidence type="ECO:0000313" key="9">
    <source>
        <dbReference type="Proteomes" id="UP001470230"/>
    </source>
</evidence>
<dbReference type="InterPro" id="IPR011009">
    <property type="entry name" value="Kinase-like_dom_sf"/>
</dbReference>
<evidence type="ECO:0000256" key="3">
    <source>
        <dbReference type="ARBA" id="ARBA00022679"/>
    </source>
</evidence>
<dbReference type="Proteomes" id="UP001470230">
    <property type="component" value="Unassembled WGS sequence"/>
</dbReference>
<dbReference type="Gene3D" id="1.10.510.10">
    <property type="entry name" value="Transferase(Phosphotransferase) domain 1"/>
    <property type="match status" value="1"/>
</dbReference>
<comment type="caution">
    <text evidence="8">The sequence shown here is derived from an EMBL/GenBank/DDBJ whole genome shotgun (WGS) entry which is preliminary data.</text>
</comment>
<evidence type="ECO:0000256" key="6">
    <source>
        <dbReference type="ARBA" id="ARBA00022840"/>
    </source>
</evidence>
<evidence type="ECO:0000313" key="8">
    <source>
        <dbReference type="EMBL" id="KAK8887382.1"/>
    </source>
</evidence>
<keyword evidence="4" id="KW-0547">Nucleotide-binding</keyword>
<keyword evidence="5" id="KW-0418">Kinase</keyword>